<gene>
    <name evidence="7" type="ORF">HMPREF9943_00753</name>
</gene>
<evidence type="ECO:0000256" key="4">
    <source>
        <dbReference type="PROSITE-ProRule" id="PRU00182"/>
    </source>
</evidence>
<reference evidence="7 8" key="1">
    <citation type="submission" date="2013-02" db="EMBL/GenBank/DDBJ databases">
        <title>The Genome Sequence of Lactobacillus catenaformis F0143.</title>
        <authorList>
            <consortium name="The Broad Institute Genome Sequencing Platform"/>
            <person name="Earl A."/>
            <person name="Ward D."/>
            <person name="Feldgarden M."/>
            <person name="Gevers D."/>
            <person name="Izard J."/>
            <person name="Blanton J.M."/>
            <person name="Mathney J."/>
            <person name="Dewhirst F.E."/>
            <person name="Young S.K."/>
            <person name="Zeng Q."/>
            <person name="Gargeya S."/>
            <person name="Fitzgerald M."/>
            <person name="Haas B."/>
            <person name="Abouelleil A."/>
            <person name="Alvarado L."/>
            <person name="Arachchi H.M."/>
            <person name="Berlin A."/>
            <person name="Chapman S.B."/>
            <person name="Gearin G."/>
            <person name="Goldberg J."/>
            <person name="Griggs A."/>
            <person name="Gujja S."/>
            <person name="Hansen M."/>
            <person name="Heiman D."/>
            <person name="Howarth C."/>
            <person name="Larimer J."/>
            <person name="Lui A."/>
            <person name="MacDonald P.J.P."/>
            <person name="McCowen C."/>
            <person name="Montmayeur A."/>
            <person name="Murphy C."/>
            <person name="Neiman D."/>
            <person name="Pearson M."/>
            <person name="Priest M."/>
            <person name="Roberts A."/>
            <person name="Saif S."/>
            <person name="Shea T."/>
            <person name="Sisk P."/>
            <person name="Stolte C."/>
            <person name="Sykes S."/>
            <person name="Wortman J."/>
            <person name="Nusbaum C."/>
            <person name="Birren B."/>
        </authorList>
    </citation>
    <scope>NUCLEOTIDE SEQUENCE [LARGE SCALE GENOMIC DNA]</scope>
    <source>
        <strain evidence="7 8">OT 569</strain>
    </source>
</reference>
<dbReference type="CDD" id="cd00165">
    <property type="entry name" value="S4"/>
    <property type="match status" value="1"/>
</dbReference>
<dbReference type="GO" id="GO:0003723">
    <property type="term" value="F:RNA binding"/>
    <property type="evidence" value="ECO:0007669"/>
    <property type="project" value="UniProtKB-KW"/>
</dbReference>
<dbReference type="eggNOG" id="COG1187">
    <property type="taxonomic scope" value="Bacteria"/>
</dbReference>
<dbReference type="OrthoDB" id="9807213at2"/>
<dbReference type="EMBL" id="AGEJ01000012">
    <property type="protein sequence ID" value="EMD16975.1"/>
    <property type="molecule type" value="Genomic_DNA"/>
</dbReference>
<dbReference type="GO" id="GO:0000455">
    <property type="term" value="P:enzyme-directed rRNA pseudouridine synthesis"/>
    <property type="evidence" value="ECO:0007669"/>
    <property type="project" value="UniProtKB-ARBA"/>
</dbReference>
<organism evidence="7 8">
    <name type="scientific">Eggerthia catenaformis OT 569 = DSM 20559</name>
    <dbReference type="NCBI Taxonomy" id="999415"/>
    <lineage>
        <taxon>Bacteria</taxon>
        <taxon>Bacillati</taxon>
        <taxon>Bacillota</taxon>
        <taxon>Erysipelotrichia</taxon>
        <taxon>Erysipelotrichales</taxon>
        <taxon>Coprobacillaceae</taxon>
        <taxon>Eggerthia</taxon>
    </lineage>
</organism>
<evidence type="ECO:0000256" key="5">
    <source>
        <dbReference type="RuleBase" id="RU003887"/>
    </source>
</evidence>
<dbReference type="STRING" id="999415.HMPREF9943_00753"/>
<dbReference type="NCBIfam" id="TIGR00093">
    <property type="entry name" value="pseudouridine synthase"/>
    <property type="match status" value="1"/>
</dbReference>
<dbReference type="InterPro" id="IPR000748">
    <property type="entry name" value="PsdUridine_synth_RsuA/RluB/E/F"/>
</dbReference>
<dbReference type="GO" id="GO:0005829">
    <property type="term" value="C:cytosol"/>
    <property type="evidence" value="ECO:0007669"/>
    <property type="project" value="UniProtKB-ARBA"/>
</dbReference>
<keyword evidence="3 5" id="KW-0413">Isomerase</keyword>
<dbReference type="Gene3D" id="3.30.70.1560">
    <property type="entry name" value="Alpha-L RNA-binding motif"/>
    <property type="match status" value="1"/>
</dbReference>
<comment type="similarity">
    <text evidence="1 5">Belongs to the pseudouridine synthase RsuA family.</text>
</comment>
<dbReference type="FunFam" id="3.30.70.1560:FF:000001">
    <property type="entry name" value="Pseudouridine synthase"/>
    <property type="match status" value="1"/>
</dbReference>
<dbReference type="AlphaFoldDB" id="M2Q250"/>
<dbReference type="PATRIC" id="fig|999415.3.peg.755"/>
<evidence type="ECO:0000259" key="6">
    <source>
        <dbReference type="SMART" id="SM00363"/>
    </source>
</evidence>
<dbReference type="InterPro" id="IPR006145">
    <property type="entry name" value="PsdUridine_synth_RsuA/RluA"/>
</dbReference>
<evidence type="ECO:0000256" key="3">
    <source>
        <dbReference type="ARBA" id="ARBA00023235"/>
    </source>
</evidence>
<protein>
    <recommendedName>
        <fullName evidence="5">Pseudouridine synthase</fullName>
        <ecNumber evidence="5">5.4.99.-</ecNumber>
    </recommendedName>
</protein>
<accession>M2Q250</accession>
<dbReference type="RefSeq" id="WP_004802179.1">
    <property type="nucleotide sequence ID" value="NZ_KB446647.1"/>
</dbReference>
<dbReference type="InterPro" id="IPR018496">
    <property type="entry name" value="PsdUridine_synth_RsuA/RluB_CS"/>
</dbReference>
<dbReference type="InterPro" id="IPR002942">
    <property type="entry name" value="S4_RNA-bd"/>
</dbReference>
<dbReference type="SUPFAM" id="SSF55174">
    <property type="entry name" value="Alpha-L RNA-binding motif"/>
    <property type="match status" value="1"/>
</dbReference>
<dbReference type="PANTHER" id="PTHR47683:SF4">
    <property type="entry name" value="PSEUDOURIDINE SYNTHASE"/>
    <property type="match status" value="1"/>
</dbReference>
<dbReference type="Pfam" id="PF00849">
    <property type="entry name" value="PseudoU_synth_2"/>
    <property type="match status" value="1"/>
</dbReference>
<dbReference type="InterPro" id="IPR020094">
    <property type="entry name" value="TruA/RsuA/RluB/E/F_N"/>
</dbReference>
<evidence type="ECO:0000256" key="1">
    <source>
        <dbReference type="ARBA" id="ARBA00008348"/>
    </source>
</evidence>
<dbReference type="Gene3D" id="3.30.70.580">
    <property type="entry name" value="Pseudouridine synthase I, catalytic domain, N-terminal subdomain"/>
    <property type="match status" value="1"/>
</dbReference>
<comment type="caution">
    <text evidence="7">The sequence shown here is derived from an EMBL/GenBank/DDBJ whole genome shotgun (WGS) entry which is preliminary data.</text>
</comment>
<dbReference type="PROSITE" id="PS50889">
    <property type="entry name" value="S4"/>
    <property type="match status" value="1"/>
</dbReference>
<evidence type="ECO:0000313" key="8">
    <source>
        <dbReference type="Proteomes" id="UP000011758"/>
    </source>
</evidence>
<name>M2Q250_9FIRM</name>
<sequence length="238" mass="27564">MRLDRYLHLSGLGSRKEVKSFIKQKRVMVNDQLVLSSKLHINEQDTIKFNGKTVRYQPFVYYMLNKPAGCLSASRDPFELTVIDLIDDYHDNLFPVGRLDKDTTGLILISNNGKLAHALLSPRHHVKKIYEAYISGRITHEDIKAFREGIKLKDFKTLPGDIEVLEEFEDQSYVRITIMEGKYHQIKRMISSRGKQVLQLKRISMGPLILDDALKEGDYRSLSQEEIDSLLSEFMIYL</sequence>
<dbReference type="SMART" id="SM00363">
    <property type="entry name" value="S4"/>
    <property type="match status" value="1"/>
</dbReference>
<dbReference type="EC" id="5.4.99.-" evidence="5"/>
<proteinExistence type="inferred from homology"/>
<feature type="domain" description="RNA-binding S4" evidence="6">
    <location>
        <begin position="1"/>
        <end position="59"/>
    </location>
</feature>
<dbReference type="PANTHER" id="PTHR47683">
    <property type="entry name" value="PSEUDOURIDINE SYNTHASE FAMILY PROTEIN-RELATED"/>
    <property type="match status" value="1"/>
</dbReference>
<dbReference type="SUPFAM" id="SSF55120">
    <property type="entry name" value="Pseudouridine synthase"/>
    <property type="match status" value="1"/>
</dbReference>
<dbReference type="GO" id="GO:0120159">
    <property type="term" value="F:rRNA pseudouridine synthase activity"/>
    <property type="evidence" value="ECO:0007669"/>
    <property type="project" value="UniProtKB-ARBA"/>
</dbReference>
<evidence type="ECO:0000256" key="2">
    <source>
        <dbReference type="ARBA" id="ARBA00022884"/>
    </source>
</evidence>
<dbReference type="InterPro" id="IPR036986">
    <property type="entry name" value="S4_RNA-bd_sf"/>
</dbReference>
<dbReference type="InterPro" id="IPR020103">
    <property type="entry name" value="PsdUridine_synth_cat_dom_sf"/>
</dbReference>
<dbReference type="Pfam" id="PF01479">
    <property type="entry name" value="S4"/>
    <property type="match status" value="1"/>
</dbReference>
<dbReference type="Proteomes" id="UP000011758">
    <property type="component" value="Unassembled WGS sequence"/>
</dbReference>
<dbReference type="InterPro" id="IPR050343">
    <property type="entry name" value="RsuA_PseudoU_synthase"/>
</dbReference>
<dbReference type="Gene3D" id="3.10.290.10">
    <property type="entry name" value="RNA-binding S4 domain"/>
    <property type="match status" value="1"/>
</dbReference>
<dbReference type="InterPro" id="IPR042092">
    <property type="entry name" value="PsdUridine_s_RsuA/RluB/E/F_cat"/>
</dbReference>
<dbReference type="BioCyc" id="ECAT999415-HMP:GTTI-775-MONOMER"/>
<dbReference type="CDD" id="cd02553">
    <property type="entry name" value="PseudoU_synth_RsuA"/>
    <property type="match status" value="1"/>
</dbReference>
<dbReference type="PROSITE" id="PS01149">
    <property type="entry name" value="PSI_RSU"/>
    <property type="match status" value="1"/>
</dbReference>
<evidence type="ECO:0000313" key="7">
    <source>
        <dbReference type="EMBL" id="EMD16975.1"/>
    </source>
</evidence>
<keyword evidence="2 4" id="KW-0694">RNA-binding</keyword>
<keyword evidence="8" id="KW-1185">Reference proteome</keyword>